<evidence type="ECO:0000256" key="1">
    <source>
        <dbReference type="SAM" id="Phobius"/>
    </source>
</evidence>
<proteinExistence type="predicted"/>
<gene>
    <name evidence="2" type="ORF">FBZ92_109196</name>
</gene>
<protein>
    <submittedName>
        <fullName evidence="2">Uncharacterized protein</fullName>
    </submittedName>
</protein>
<name>A0A560II28_9PROT</name>
<sequence length="73" mass="7921">MNNLRLYLITHDDTNELLGWLAALTVVGVLVLGLYSALHHAACHETNAMGVPVEGTCLWEERGPILIIPGASR</sequence>
<dbReference type="AlphaFoldDB" id="A0A560II28"/>
<dbReference type="EMBL" id="VITT01000009">
    <property type="protein sequence ID" value="TWB58703.1"/>
    <property type="molecule type" value="Genomic_DNA"/>
</dbReference>
<evidence type="ECO:0000313" key="3">
    <source>
        <dbReference type="Proteomes" id="UP000318050"/>
    </source>
</evidence>
<keyword evidence="1" id="KW-0472">Membrane</keyword>
<keyword evidence="1" id="KW-0812">Transmembrane</keyword>
<organism evidence="2 3">
    <name type="scientific">Nitrospirillum amazonense</name>
    <dbReference type="NCBI Taxonomy" id="28077"/>
    <lineage>
        <taxon>Bacteria</taxon>
        <taxon>Pseudomonadati</taxon>
        <taxon>Pseudomonadota</taxon>
        <taxon>Alphaproteobacteria</taxon>
        <taxon>Rhodospirillales</taxon>
        <taxon>Azospirillaceae</taxon>
        <taxon>Nitrospirillum</taxon>
    </lineage>
</organism>
<feature type="transmembrane region" description="Helical" evidence="1">
    <location>
        <begin position="20"/>
        <end position="38"/>
    </location>
</feature>
<accession>A0A560II28</accession>
<comment type="caution">
    <text evidence="2">The sequence shown here is derived from an EMBL/GenBank/DDBJ whole genome shotgun (WGS) entry which is preliminary data.</text>
</comment>
<keyword evidence="1" id="KW-1133">Transmembrane helix</keyword>
<reference evidence="2 3" key="1">
    <citation type="submission" date="2019-06" db="EMBL/GenBank/DDBJ databases">
        <title>Genomic Encyclopedia of Type Strains, Phase IV (KMG-V): Genome sequencing to study the core and pangenomes of soil and plant-associated prokaryotes.</title>
        <authorList>
            <person name="Whitman W."/>
        </authorList>
    </citation>
    <scope>NUCLEOTIDE SEQUENCE [LARGE SCALE GENOMIC DNA]</scope>
    <source>
        <strain evidence="2 3">BR 11140</strain>
    </source>
</reference>
<dbReference type="Proteomes" id="UP000318050">
    <property type="component" value="Unassembled WGS sequence"/>
</dbReference>
<evidence type="ECO:0000313" key="2">
    <source>
        <dbReference type="EMBL" id="TWB58703.1"/>
    </source>
</evidence>